<evidence type="ECO:0000256" key="1">
    <source>
        <dbReference type="ARBA" id="ARBA00022676"/>
    </source>
</evidence>
<dbReference type="InterPro" id="IPR001173">
    <property type="entry name" value="Glyco_trans_2-like"/>
</dbReference>
<dbReference type="EMBL" id="CP006664">
    <property type="protein sequence ID" value="AIJ09566.1"/>
    <property type="molecule type" value="Genomic_DNA"/>
</dbReference>
<dbReference type="GeneID" id="33941734"/>
<dbReference type="SUPFAM" id="SSF53448">
    <property type="entry name" value="Nucleotide-diphospho-sugar transferases"/>
    <property type="match status" value="1"/>
</dbReference>
<dbReference type="PANTHER" id="PTHR22916:SF51">
    <property type="entry name" value="GLYCOSYLTRANSFERASE EPSH-RELATED"/>
    <property type="match status" value="1"/>
</dbReference>
<dbReference type="GO" id="GO:0016758">
    <property type="term" value="F:hexosyltransferase activity"/>
    <property type="evidence" value="ECO:0007669"/>
    <property type="project" value="UniProtKB-ARBA"/>
</dbReference>
<dbReference type="CDD" id="cd00761">
    <property type="entry name" value="Glyco_tranf_GTA_type"/>
    <property type="match status" value="1"/>
</dbReference>
<evidence type="ECO:0000259" key="3">
    <source>
        <dbReference type="Pfam" id="PF00535"/>
    </source>
</evidence>
<dbReference type="RefSeq" id="WP_071844188.1">
    <property type="nucleotide sequence ID" value="NZ_CP006664.1"/>
</dbReference>
<protein>
    <submittedName>
        <fullName evidence="4">WbcK protein</fullName>
    </submittedName>
</protein>
<gene>
    <name evidence="4" type="primary">wbcK</name>
    <name evidence="4" type="ORF">ETEE_3137</name>
</gene>
<dbReference type="Gene3D" id="3.90.550.10">
    <property type="entry name" value="Spore Coat Polysaccharide Biosynthesis Protein SpsA, Chain A"/>
    <property type="match status" value="1"/>
</dbReference>
<sequence>MKLLSIIIPVYNTSMYLHACLNSVFKQYDESLEVIIVNDGSTDNSLDIINGYEGKYSFININKVNGGLSSARNSGLSAATGKYIAFLDSDDMWTDGIYEVIKGKLLKHNPDCLSFPYISVDADGDPIPVKEGIGDISAQEDDFILNDPINIFKKSDWFAWRFIYKKTLFSHIRFDEGRRFEDQLIIPILVARSKKIIDTQMPIVKYRKNSSGITSNLKLSDLNDSEFGILRYIRIYYLAKSKKQWAILLSNLYISHISKCARLYHEDAILAKESCFYINRIIPSRVFAAGKIKPLLYYAFRKTLFARLTKAVEKEVFKTNKII</sequence>
<evidence type="ECO:0000313" key="5">
    <source>
        <dbReference type="Proteomes" id="UP000028681"/>
    </source>
</evidence>
<dbReference type="KEGG" id="ete:ETEE_3137"/>
<name>A0A076LNX2_9GAMM</name>
<feature type="domain" description="Glycosyltransferase 2-like" evidence="3">
    <location>
        <begin position="5"/>
        <end position="132"/>
    </location>
</feature>
<organism evidence="4 5">
    <name type="scientific">Edwardsiella anguillarum ET080813</name>
    <dbReference type="NCBI Taxonomy" id="667120"/>
    <lineage>
        <taxon>Bacteria</taxon>
        <taxon>Pseudomonadati</taxon>
        <taxon>Pseudomonadota</taxon>
        <taxon>Gammaproteobacteria</taxon>
        <taxon>Enterobacterales</taxon>
        <taxon>Hafniaceae</taxon>
        <taxon>Edwardsiella</taxon>
    </lineage>
</organism>
<evidence type="ECO:0000256" key="2">
    <source>
        <dbReference type="ARBA" id="ARBA00022679"/>
    </source>
</evidence>
<reference evidence="4 5" key="1">
    <citation type="journal article" date="2012" name="PLoS ONE">
        <title>Edwardsiella comparative phylogenomics reveal the new intra/inter-species taxonomic relationships, virulence evolution and niche adaptation mechanisms.</title>
        <authorList>
            <person name="Yang M."/>
            <person name="Lv Y."/>
            <person name="Xiao J."/>
            <person name="Wu H."/>
            <person name="Zheng H."/>
            <person name="Liu Q."/>
            <person name="Zhang Y."/>
            <person name="Wang Q."/>
        </authorList>
    </citation>
    <scope>NUCLEOTIDE SEQUENCE [LARGE SCALE GENOMIC DNA]</scope>
    <source>
        <strain evidence="5">080813</strain>
    </source>
</reference>
<proteinExistence type="predicted"/>
<dbReference type="Proteomes" id="UP000028681">
    <property type="component" value="Chromosome"/>
</dbReference>
<dbReference type="Pfam" id="PF00535">
    <property type="entry name" value="Glycos_transf_2"/>
    <property type="match status" value="1"/>
</dbReference>
<evidence type="ECO:0000313" key="4">
    <source>
        <dbReference type="EMBL" id="AIJ09566.1"/>
    </source>
</evidence>
<keyword evidence="2" id="KW-0808">Transferase</keyword>
<dbReference type="AlphaFoldDB" id="A0A076LNX2"/>
<keyword evidence="1" id="KW-0328">Glycosyltransferase</keyword>
<dbReference type="PANTHER" id="PTHR22916">
    <property type="entry name" value="GLYCOSYLTRANSFERASE"/>
    <property type="match status" value="1"/>
</dbReference>
<accession>A0A076LNX2</accession>
<dbReference type="InterPro" id="IPR029044">
    <property type="entry name" value="Nucleotide-diphossugar_trans"/>
</dbReference>
<dbReference type="HOGENOM" id="CLU_025996_25_4_6"/>